<proteinExistence type="predicted"/>
<reference evidence="1 2" key="1">
    <citation type="submission" date="2016-01" db="EMBL/GenBank/DDBJ databases">
        <authorList>
            <person name="Oliw E.H."/>
        </authorList>
    </citation>
    <scope>NUCLEOTIDE SEQUENCE [LARGE SCALE GENOMIC DNA]</scope>
    <source>
        <strain evidence="1">LMG 22029</strain>
    </source>
</reference>
<dbReference type="EMBL" id="FCOC02000015">
    <property type="protein sequence ID" value="SAL41546.1"/>
    <property type="molecule type" value="Genomic_DNA"/>
</dbReference>
<accession>A0A158HB54</accession>
<dbReference type="RefSeq" id="WP_244164145.1">
    <property type="nucleotide sequence ID" value="NZ_FCOC02000015.1"/>
</dbReference>
<dbReference type="AlphaFoldDB" id="A0A158HB54"/>
<gene>
    <name evidence="1" type="ORF">AWB64_04425</name>
</gene>
<organism evidence="1 2">
    <name type="scientific">Caballeronia sordidicola</name>
    <name type="common">Burkholderia sordidicola</name>
    <dbReference type="NCBI Taxonomy" id="196367"/>
    <lineage>
        <taxon>Bacteria</taxon>
        <taxon>Pseudomonadati</taxon>
        <taxon>Pseudomonadota</taxon>
        <taxon>Betaproteobacteria</taxon>
        <taxon>Burkholderiales</taxon>
        <taxon>Burkholderiaceae</taxon>
        <taxon>Caballeronia</taxon>
    </lineage>
</organism>
<name>A0A158HB54_CABSO</name>
<evidence type="ECO:0000313" key="1">
    <source>
        <dbReference type="EMBL" id="SAL41546.1"/>
    </source>
</evidence>
<sequence length="163" mass="18699">MDNYGNNGSRALDIFYYWKDYASDIKEGRIGTLGSNGDKLEGMKERLPRKVWTFLTPKTMKGKLQLIGSFLVTDTKPENFVPKWKHNLFYDAASPKSVLYPDSGTIEHIEEISDFINTRFHAAVRARFQGDKSLLEMEADVVRGLEKLVQNYETIQLMDGLKK</sequence>
<protein>
    <submittedName>
        <fullName evidence="1">Uncharacterized protein</fullName>
    </submittedName>
</protein>
<dbReference type="Proteomes" id="UP000054893">
    <property type="component" value="Unassembled WGS sequence"/>
</dbReference>
<evidence type="ECO:0000313" key="2">
    <source>
        <dbReference type="Proteomes" id="UP000054893"/>
    </source>
</evidence>